<protein>
    <submittedName>
        <fullName evidence="9">TonB-dependent receptor</fullName>
    </submittedName>
</protein>
<comment type="caution">
    <text evidence="9">The sequence shown here is derived from an EMBL/GenBank/DDBJ whole genome shotgun (WGS) entry which is preliminary data.</text>
</comment>
<dbReference type="InterPro" id="IPR012910">
    <property type="entry name" value="Plug_dom"/>
</dbReference>
<reference evidence="9 10" key="1">
    <citation type="submission" date="2020-03" db="EMBL/GenBank/DDBJ databases">
        <title>Genome sequence of strain Massilia sp. TW-1.</title>
        <authorList>
            <person name="Chaudhary D.K."/>
        </authorList>
    </citation>
    <scope>NUCLEOTIDE SEQUENCE [LARGE SCALE GENOMIC DNA]</scope>
    <source>
        <strain evidence="9 10">TW-1</strain>
    </source>
</reference>
<feature type="domain" description="TonB-dependent receptor plug" evidence="8">
    <location>
        <begin position="74"/>
        <end position="194"/>
    </location>
</feature>
<dbReference type="InterPro" id="IPR036942">
    <property type="entry name" value="Beta-barrel_TonB_sf"/>
</dbReference>
<keyword evidence="4" id="KW-0998">Cell outer membrane</keyword>
<evidence type="ECO:0000256" key="2">
    <source>
        <dbReference type="ARBA" id="ARBA00009810"/>
    </source>
</evidence>
<comment type="subcellular location">
    <subcellularLocation>
        <location evidence="1 5">Cell outer membrane</location>
    </subcellularLocation>
</comment>
<evidence type="ECO:0000256" key="3">
    <source>
        <dbReference type="ARBA" id="ARBA00023136"/>
    </source>
</evidence>
<feature type="signal peptide" evidence="6">
    <location>
        <begin position="1"/>
        <end position="28"/>
    </location>
</feature>
<keyword evidence="3 5" id="KW-0472">Membrane</keyword>
<evidence type="ECO:0000313" key="10">
    <source>
        <dbReference type="Proteomes" id="UP000716322"/>
    </source>
</evidence>
<evidence type="ECO:0000259" key="7">
    <source>
        <dbReference type="Pfam" id="PF00593"/>
    </source>
</evidence>
<evidence type="ECO:0000313" key="9">
    <source>
        <dbReference type="EMBL" id="NIA52623.1"/>
    </source>
</evidence>
<dbReference type="Gene3D" id="2.170.130.10">
    <property type="entry name" value="TonB-dependent receptor, plug domain"/>
    <property type="match status" value="1"/>
</dbReference>
<feature type="chain" id="PRO_5045185155" evidence="6">
    <location>
        <begin position="29"/>
        <end position="840"/>
    </location>
</feature>
<dbReference type="PANTHER" id="PTHR47234">
    <property type="match status" value="1"/>
</dbReference>
<proteinExistence type="inferred from homology"/>
<comment type="similarity">
    <text evidence="2 5">Belongs to the TonB-dependent receptor family.</text>
</comment>
<sequence length="840" mass="90156">MTQHRAVPVFTRTLLASSLFLAFAPAWSQDTTTDPASAAPTITAPAAAPAQSDKDGGMASVVVLGSRSTARTALDSAAPVGLIGAKDMAMAGPVELGKLLQTLDPSFNFSTTFISDGTDIIRPATLRSLGPDQLLVLVNGKRRHQQALVNVQQTIGRGSAGTDINAIPMSAIQRIEVLRDGAAAQYGSDAIAGVINIVLKTQTNETQLSGTVGGTTEGGGELRQGSVNKGWTIGDGGYINLTAEARYRGETNRAGEDTLRVNPPRVTQRIGDSLAKDQYFWWNSAIPVASDGEVYVFGGVSHRTGDSAGFFRSTGDGRNVPAVYPNGFLPNIRTTVKDASLAVGYRRDLANDWKVDFSVNHGRSELDFHEKNTINVSYWYEPKPGGGIYAESPLEADTGKLKFKQTTFNADLRGPIDIAGNKVNFATGFEWRRDGYAIDAGDPVSYQYGRTNNPAVVITNQTGGAAASGTQGFPGYTPGTAVDDARHNIALYADVEHNITPQLLIGAAARWEKYSDFGSTTTGKLSLRYDPSRQVGFRGTLSTGFRAPSVQQKFYSSVSTNLNAAGVLTETLTAREGSAVTKAFGIPNLKQETSKNASVGVVLRPASNFSLTADLWRIDIDNRIVFSSNIAPESGACATAAACPIKAILDPLKVGQAQFFTNAIDTQTKGLDIVAEHTTRWPGNTLVLSGQLDFNRTTVSGRHSDSPVLTGAQLFDDSQVTLIERGQPRQHHVLAADYTHGQWNGNVRANYYGAVQGQGFTAPFVQTWDAKWIVDATARYNFNKSTSITVGSNNIFNTFPTKWDPVKAAPFPQLGFTYCWETCPFGINGRSWYARVDVAL</sequence>
<dbReference type="Gene3D" id="2.40.170.20">
    <property type="entry name" value="TonB-dependent receptor, beta-barrel domain"/>
    <property type="match status" value="1"/>
</dbReference>
<dbReference type="RefSeq" id="WP_166856408.1">
    <property type="nucleotide sequence ID" value="NZ_JAAQOM010000002.1"/>
</dbReference>
<dbReference type="Pfam" id="PF00593">
    <property type="entry name" value="TonB_dep_Rec_b-barrel"/>
    <property type="match status" value="1"/>
</dbReference>
<dbReference type="EMBL" id="JAAQOM010000002">
    <property type="protein sequence ID" value="NIA52623.1"/>
    <property type="molecule type" value="Genomic_DNA"/>
</dbReference>
<evidence type="ECO:0000256" key="4">
    <source>
        <dbReference type="ARBA" id="ARBA00023237"/>
    </source>
</evidence>
<keyword evidence="10" id="KW-1185">Reference proteome</keyword>
<dbReference type="SUPFAM" id="SSF56935">
    <property type="entry name" value="Porins"/>
    <property type="match status" value="1"/>
</dbReference>
<keyword evidence="5" id="KW-0798">TonB box</keyword>
<keyword evidence="9" id="KW-0675">Receptor</keyword>
<dbReference type="InterPro" id="IPR037066">
    <property type="entry name" value="Plug_dom_sf"/>
</dbReference>
<evidence type="ECO:0000256" key="6">
    <source>
        <dbReference type="SAM" id="SignalP"/>
    </source>
</evidence>
<accession>A0ABX0P7H9</accession>
<feature type="domain" description="TonB-dependent receptor-like beta-barrel" evidence="7">
    <location>
        <begin position="303"/>
        <end position="795"/>
    </location>
</feature>
<gene>
    <name evidence="9" type="ORF">HAV22_02990</name>
</gene>
<dbReference type="CDD" id="cd01347">
    <property type="entry name" value="ligand_gated_channel"/>
    <property type="match status" value="1"/>
</dbReference>
<evidence type="ECO:0000259" key="8">
    <source>
        <dbReference type="Pfam" id="PF07715"/>
    </source>
</evidence>
<organism evidence="9 10">
    <name type="scientific">Telluria antibiotica</name>
    <dbReference type="NCBI Taxonomy" id="2717319"/>
    <lineage>
        <taxon>Bacteria</taxon>
        <taxon>Pseudomonadati</taxon>
        <taxon>Pseudomonadota</taxon>
        <taxon>Betaproteobacteria</taxon>
        <taxon>Burkholderiales</taxon>
        <taxon>Oxalobacteraceae</taxon>
        <taxon>Telluria group</taxon>
        <taxon>Telluria</taxon>
    </lineage>
</organism>
<dbReference type="InterPro" id="IPR000531">
    <property type="entry name" value="Beta-barrel_TonB"/>
</dbReference>
<dbReference type="Pfam" id="PF07715">
    <property type="entry name" value="Plug"/>
    <property type="match status" value="1"/>
</dbReference>
<dbReference type="Proteomes" id="UP000716322">
    <property type="component" value="Unassembled WGS sequence"/>
</dbReference>
<dbReference type="PANTHER" id="PTHR47234:SF3">
    <property type="entry name" value="SECRETIN_TONB SHORT N-TERMINAL DOMAIN-CONTAINING PROTEIN"/>
    <property type="match status" value="1"/>
</dbReference>
<name>A0ABX0P7H9_9BURK</name>
<evidence type="ECO:0000256" key="1">
    <source>
        <dbReference type="ARBA" id="ARBA00004442"/>
    </source>
</evidence>
<keyword evidence="6" id="KW-0732">Signal</keyword>
<evidence type="ECO:0000256" key="5">
    <source>
        <dbReference type="RuleBase" id="RU003357"/>
    </source>
</evidence>